<keyword evidence="3" id="KW-0285">Flavoprotein</keyword>
<dbReference type="GO" id="GO:0071949">
    <property type="term" value="F:FAD binding"/>
    <property type="evidence" value="ECO:0007669"/>
    <property type="project" value="InterPro"/>
</dbReference>
<keyword evidence="4" id="KW-0274">FAD</keyword>
<dbReference type="Pfam" id="PF01565">
    <property type="entry name" value="FAD_binding_4"/>
    <property type="match status" value="1"/>
</dbReference>
<dbReference type="FunFam" id="1.10.45.10:FF:000001">
    <property type="entry name" value="D-lactate dehydrogenase mitochondrial"/>
    <property type="match status" value="1"/>
</dbReference>
<dbReference type="InterPro" id="IPR004113">
    <property type="entry name" value="FAD-bd_oxidored_4_C"/>
</dbReference>
<dbReference type="GO" id="GO:0016491">
    <property type="term" value="F:oxidoreductase activity"/>
    <property type="evidence" value="ECO:0007669"/>
    <property type="project" value="UniProtKB-KW"/>
</dbReference>
<dbReference type="PANTHER" id="PTHR42934">
    <property type="entry name" value="GLYCOLATE OXIDASE SUBUNIT GLCD"/>
    <property type="match status" value="1"/>
</dbReference>
<evidence type="ECO:0000313" key="8">
    <source>
        <dbReference type="Proteomes" id="UP000589626"/>
    </source>
</evidence>
<dbReference type="Gene3D" id="3.30.465.10">
    <property type="match status" value="1"/>
</dbReference>
<dbReference type="RefSeq" id="WP_343057916.1">
    <property type="nucleotide sequence ID" value="NZ_JACHWR010000002.1"/>
</dbReference>
<evidence type="ECO:0000256" key="4">
    <source>
        <dbReference type="ARBA" id="ARBA00022827"/>
    </source>
</evidence>
<dbReference type="FunFam" id="3.30.70.2740:FF:000001">
    <property type="entry name" value="D-lactate dehydrogenase mitochondrial"/>
    <property type="match status" value="1"/>
</dbReference>
<dbReference type="InterPro" id="IPR006094">
    <property type="entry name" value="Oxid_FAD_bind_N"/>
</dbReference>
<dbReference type="InterPro" id="IPR036318">
    <property type="entry name" value="FAD-bd_PCMH-like_sf"/>
</dbReference>
<dbReference type="Pfam" id="PF02913">
    <property type="entry name" value="FAD-oxidase_C"/>
    <property type="match status" value="1"/>
</dbReference>
<evidence type="ECO:0000256" key="3">
    <source>
        <dbReference type="ARBA" id="ARBA00022630"/>
    </source>
</evidence>
<dbReference type="InterPro" id="IPR016164">
    <property type="entry name" value="FAD-linked_Oxase-like_C"/>
</dbReference>
<protein>
    <submittedName>
        <fullName evidence="7">Glycolate oxidase subunit GlcD</fullName>
    </submittedName>
</protein>
<dbReference type="InterPro" id="IPR016166">
    <property type="entry name" value="FAD-bd_PCMH"/>
</dbReference>
<dbReference type="PROSITE" id="PS51387">
    <property type="entry name" value="FAD_PCMH"/>
    <property type="match status" value="1"/>
</dbReference>
<evidence type="ECO:0000313" key="7">
    <source>
        <dbReference type="EMBL" id="MBB3043815.1"/>
    </source>
</evidence>
<dbReference type="InterPro" id="IPR051914">
    <property type="entry name" value="FAD-linked_OxidoTrans_Type4"/>
</dbReference>
<evidence type="ECO:0000256" key="5">
    <source>
        <dbReference type="ARBA" id="ARBA00023002"/>
    </source>
</evidence>
<dbReference type="AlphaFoldDB" id="A0A7W4VY30"/>
<feature type="domain" description="FAD-binding PCMH-type" evidence="6">
    <location>
        <begin position="32"/>
        <end position="211"/>
    </location>
</feature>
<dbReference type="Gene3D" id="1.10.45.10">
    <property type="entry name" value="Vanillyl-alcohol Oxidase, Chain A, domain 4"/>
    <property type="match status" value="1"/>
</dbReference>
<evidence type="ECO:0000259" key="6">
    <source>
        <dbReference type="PROSITE" id="PS51387"/>
    </source>
</evidence>
<gene>
    <name evidence="7" type="ORF">FHU40_003633</name>
</gene>
<sequence>MLSDLLTELPGRVITDPDVMAAYSRDQCGAAESGTAAAVVLARSTEDVQAVLRIASRHRVPVVTRGTGTGLAGAANAIDGCIVLSLAAMAEILEIDPLNRTARVQAGVVNGDLDAAARRHGLFYAPDPGSRAISSIGGNLATNAGGMCCARYGVTRDHALQLTVVLPTGAVTTIGATTRKDVCGLALVPLVVGSEGTLCVITEATVRLTRLPPARATAVATFASTATAVHFVAESLHEPAAAELMDRVTVRAVNRMTGMGLDEDAGATLIVQLDSADPDRSVAACVAAAQRQGALDTFWTVDADEGAMFMEARRAALPALEQLGSVLLDDVCVPLTRLAEMQQRIDAIAERCEVTIGTFGHAADGNLHPTVVYDPAEPGASDRARQAFDEILRAALALGGTVTGEHGIGSLKTAFVGDQLDPVGRELMHRVKAAFDPDGILNPGRAY</sequence>
<accession>A0A7W4VY30</accession>
<organism evidence="7 8">
    <name type="scientific">Nocardioides soli</name>
    <dbReference type="NCBI Taxonomy" id="1036020"/>
    <lineage>
        <taxon>Bacteria</taxon>
        <taxon>Bacillati</taxon>
        <taxon>Actinomycetota</taxon>
        <taxon>Actinomycetes</taxon>
        <taxon>Propionibacteriales</taxon>
        <taxon>Nocardioidaceae</taxon>
        <taxon>Nocardioides</taxon>
    </lineage>
</organism>
<proteinExistence type="inferred from homology"/>
<comment type="cofactor">
    <cofactor evidence="1">
        <name>FAD</name>
        <dbReference type="ChEBI" id="CHEBI:57692"/>
    </cofactor>
</comment>
<name>A0A7W4VY30_9ACTN</name>
<keyword evidence="5" id="KW-0560">Oxidoreductase</keyword>
<dbReference type="Proteomes" id="UP000589626">
    <property type="component" value="Unassembled WGS sequence"/>
</dbReference>
<evidence type="ECO:0000256" key="2">
    <source>
        <dbReference type="ARBA" id="ARBA00008000"/>
    </source>
</evidence>
<evidence type="ECO:0000256" key="1">
    <source>
        <dbReference type="ARBA" id="ARBA00001974"/>
    </source>
</evidence>
<comment type="caution">
    <text evidence="7">The sequence shown here is derived from an EMBL/GenBank/DDBJ whole genome shotgun (WGS) entry which is preliminary data.</text>
</comment>
<dbReference type="Gene3D" id="3.30.70.2740">
    <property type="match status" value="1"/>
</dbReference>
<dbReference type="SUPFAM" id="SSF55103">
    <property type="entry name" value="FAD-linked oxidases, C-terminal domain"/>
    <property type="match status" value="1"/>
</dbReference>
<keyword evidence="8" id="KW-1185">Reference proteome</keyword>
<dbReference type="SUPFAM" id="SSF56176">
    <property type="entry name" value="FAD-binding/transporter-associated domain-like"/>
    <property type="match status" value="1"/>
</dbReference>
<dbReference type="InterPro" id="IPR016171">
    <property type="entry name" value="Vanillyl_alc_oxidase_C-sub2"/>
</dbReference>
<dbReference type="PANTHER" id="PTHR42934:SF2">
    <property type="entry name" value="GLYCOLATE OXIDASE SUBUNIT GLCD"/>
    <property type="match status" value="1"/>
</dbReference>
<dbReference type="EMBL" id="JACHWR010000002">
    <property type="protein sequence ID" value="MBB3043815.1"/>
    <property type="molecule type" value="Genomic_DNA"/>
</dbReference>
<comment type="similarity">
    <text evidence="2">Belongs to the FAD-binding oxidoreductase/transferase type 4 family.</text>
</comment>
<dbReference type="InterPro" id="IPR016169">
    <property type="entry name" value="FAD-bd_PCMH_sub2"/>
</dbReference>
<reference evidence="7 8" key="1">
    <citation type="submission" date="2020-08" db="EMBL/GenBank/DDBJ databases">
        <title>Sequencing the genomes of 1000 actinobacteria strains.</title>
        <authorList>
            <person name="Klenk H.-P."/>
        </authorList>
    </citation>
    <scope>NUCLEOTIDE SEQUENCE [LARGE SCALE GENOMIC DNA]</scope>
    <source>
        <strain evidence="7 8">DSM 105498</strain>
    </source>
</reference>